<keyword evidence="3" id="KW-0444">Lipid biosynthesis</keyword>
<evidence type="ECO:0000256" key="2">
    <source>
        <dbReference type="ARBA" id="ARBA00005377"/>
    </source>
</evidence>
<protein>
    <submittedName>
        <fullName evidence="15">6eeb742e-c89f-41df-aa10-9d158eac4f18</fullName>
    </submittedName>
</protein>
<dbReference type="GO" id="GO:0016126">
    <property type="term" value="P:sterol biosynthetic process"/>
    <property type="evidence" value="ECO:0007669"/>
    <property type="project" value="UniProtKB-KW"/>
</dbReference>
<dbReference type="PANTHER" id="PTHR15451:SF19">
    <property type="entry name" value="ERGOSTEROL BIOSYNTHETIC PROTEIN 28 HOMOLOG"/>
    <property type="match status" value="1"/>
</dbReference>
<feature type="transmembrane region" description="Helical" evidence="14">
    <location>
        <begin position="91"/>
        <end position="110"/>
    </location>
</feature>
<evidence type="ECO:0000256" key="14">
    <source>
        <dbReference type="SAM" id="Phobius"/>
    </source>
</evidence>
<dbReference type="InterPro" id="IPR005352">
    <property type="entry name" value="Erg28"/>
</dbReference>
<feature type="transmembrane region" description="Helical" evidence="14">
    <location>
        <begin position="152"/>
        <end position="171"/>
    </location>
</feature>
<sequence length="173" mass="19596">MDKLQAFLPSAEKGYLPYYLFFISIVSMGNSLQNYATLHYTRRIYNGRFVPNHSLPPATERYDPEDSTSILKPASSTGKDAEKAKDQVTPLAARLFGTYTFVVGIIRLYACYQLENPGMYQLAIWTHVIAAVHFTSEMLVLKTINFSGPQTFPFLAAYGGTAWMLLQYNHYVQ</sequence>
<evidence type="ECO:0000256" key="6">
    <source>
        <dbReference type="ARBA" id="ARBA00022955"/>
    </source>
</evidence>
<dbReference type="Pfam" id="PF03694">
    <property type="entry name" value="Erg28"/>
    <property type="match status" value="1"/>
</dbReference>
<feature type="compositionally biased region" description="Polar residues" evidence="13">
    <location>
        <begin position="67"/>
        <end position="78"/>
    </location>
</feature>
<evidence type="ECO:0000313" key="15">
    <source>
        <dbReference type="EMBL" id="SPQ25534.1"/>
    </source>
</evidence>
<keyword evidence="12" id="KW-0753">Steroid metabolism</keyword>
<evidence type="ECO:0000256" key="4">
    <source>
        <dbReference type="ARBA" id="ARBA00022692"/>
    </source>
</evidence>
<keyword evidence="5" id="KW-0256">Endoplasmic reticulum</keyword>
<gene>
    <name evidence="15" type="ORF">TT172_LOCUS7953</name>
</gene>
<keyword evidence="9" id="KW-0443">Lipid metabolism</keyword>
<organism evidence="15 16">
    <name type="scientific">Thermothielavioides terrestris</name>
    <dbReference type="NCBI Taxonomy" id="2587410"/>
    <lineage>
        <taxon>Eukaryota</taxon>
        <taxon>Fungi</taxon>
        <taxon>Dikarya</taxon>
        <taxon>Ascomycota</taxon>
        <taxon>Pezizomycotina</taxon>
        <taxon>Sordariomycetes</taxon>
        <taxon>Sordariomycetidae</taxon>
        <taxon>Sordariales</taxon>
        <taxon>Chaetomiaceae</taxon>
        <taxon>Thermothielavioides</taxon>
    </lineage>
</organism>
<evidence type="ECO:0000256" key="10">
    <source>
        <dbReference type="ARBA" id="ARBA00023136"/>
    </source>
</evidence>
<keyword evidence="4 14" id="KW-0812">Transmembrane</keyword>
<dbReference type="GO" id="GO:0030674">
    <property type="term" value="F:protein-macromolecule adaptor activity"/>
    <property type="evidence" value="ECO:0007669"/>
    <property type="project" value="TreeGrafter"/>
</dbReference>
<reference evidence="15 16" key="1">
    <citation type="submission" date="2018-04" db="EMBL/GenBank/DDBJ databases">
        <authorList>
            <person name="Huttner S."/>
            <person name="Dainat J."/>
        </authorList>
    </citation>
    <scope>NUCLEOTIDE SEQUENCE [LARGE SCALE GENOMIC DNA]</scope>
</reference>
<keyword evidence="6" id="KW-0752">Steroid biosynthesis</keyword>
<dbReference type="EMBL" id="OUUZ01000015">
    <property type="protein sequence ID" value="SPQ25534.1"/>
    <property type="molecule type" value="Genomic_DNA"/>
</dbReference>
<comment type="similarity">
    <text evidence="2">Belongs to the ERG28 family.</text>
</comment>
<proteinExistence type="inferred from homology"/>
<keyword evidence="10 14" id="KW-0472">Membrane</keyword>
<keyword evidence="8" id="KW-0756">Sterol biosynthesis</keyword>
<evidence type="ECO:0000256" key="12">
    <source>
        <dbReference type="ARBA" id="ARBA00023221"/>
    </source>
</evidence>
<evidence type="ECO:0000313" key="16">
    <source>
        <dbReference type="Proteomes" id="UP000289323"/>
    </source>
</evidence>
<dbReference type="AlphaFoldDB" id="A0A3S4F2P6"/>
<accession>A0A3S4F2P6</accession>
<evidence type="ECO:0000256" key="11">
    <source>
        <dbReference type="ARBA" id="ARBA00023166"/>
    </source>
</evidence>
<evidence type="ECO:0000256" key="13">
    <source>
        <dbReference type="SAM" id="MobiDB-lite"/>
    </source>
</evidence>
<comment type="subcellular location">
    <subcellularLocation>
        <location evidence="1">Endoplasmic reticulum membrane</location>
        <topology evidence="1">Multi-pass membrane protein</topology>
    </subcellularLocation>
</comment>
<dbReference type="PANTHER" id="PTHR15451">
    <property type="entry name" value="ERGOSTEROL BIOSYNTHETIC PROTEIN 28-RELATED"/>
    <property type="match status" value="1"/>
</dbReference>
<feature type="region of interest" description="Disordered" evidence="13">
    <location>
        <begin position="55"/>
        <end position="83"/>
    </location>
</feature>
<evidence type="ECO:0000256" key="9">
    <source>
        <dbReference type="ARBA" id="ARBA00023098"/>
    </source>
</evidence>
<dbReference type="GO" id="GO:0005789">
    <property type="term" value="C:endoplasmic reticulum membrane"/>
    <property type="evidence" value="ECO:0007669"/>
    <property type="project" value="UniProtKB-SubCell"/>
</dbReference>
<evidence type="ECO:0000256" key="5">
    <source>
        <dbReference type="ARBA" id="ARBA00022824"/>
    </source>
</evidence>
<keyword evidence="11" id="KW-1207">Sterol metabolism</keyword>
<dbReference type="Proteomes" id="UP000289323">
    <property type="component" value="Unassembled WGS sequence"/>
</dbReference>
<feature type="transmembrane region" description="Helical" evidence="14">
    <location>
        <begin position="18"/>
        <end position="38"/>
    </location>
</feature>
<evidence type="ECO:0000256" key="7">
    <source>
        <dbReference type="ARBA" id="ARBA00022989"/>
    </source>
</evidence>
<name>A0A3S4F2P6_9PEZI</name>
<keyword evidence="7 14" id="KW-1133">Transmembrane helix</keyword>
<evidence type="ECO:0000256" key="3">
    <source>
        <dbReference type="ARBA" id="ARBA00022516"/>
    </source>
</evidence>
<evidence type="ECO:0000256" key="1">
    <source>
        <dbReference type="ARBA" id="ARBA00004477"/>
    </source>
</evidence>
<evidence type="ECO:0000256" key="8">
    <source>
        <dbReference type="ARBA" id="ARBA00023011"/>
    </source>
</evidence>